<keyword evidence="2" id="KW-0560">Oxidoreductase</keyword>
<dbReference type="InterPro" id="IPR050097">
    <property type="entry name" value="Ferredoxin-NADP_redctase_2"/>
</dbReference>
<keyword evidence="5" id="KW-1185">Reference proteome</keyword>
<evidence type="ECO:0000256" key="2">
    <source>
        <dbReference type="ARBA" id="ARBA00023002"/>
    </source>
</evidence>
<gene>
    <name evidence="4" type="ORF">DDR33_03025</name>
</gene>
<dbReference type="Proteomes" id="UP000245647">
    <property type="component" value="Unassembled WGS sequence"/>
</dbReference>
<evidence type="ECO:0000256" key="1">
    <source>
        <dbReference type="ARBA" id="ARBA00022630"/>
    </source>
</evidence>
<reference evidence="4 5" key="1">
    <citation type="submission" date="2018-04" db="EMBL/GenBank/DDBJ databases">
        <title>Pedobacter chongqingensis sp. nov., isolated from a rottenly hemp rope.</title>
        <authorList>
            <person name="Cai Y."/>
        </authorList>
    </citation>
    <scope>NUCLEOTIDE SEQUENCE [LARGE SCALE GENOMIC DNA]</scope>
    <source>
        <strain evidence="4 5">FJ4-8</strain>
    </source>
</reference>
<dbReference type="InterPro" id="IPR023753">
    <property type="entry name" value="FAD/NAD-binding_dom"/>
</dbReference>
<feature type="domain" description="FAD/NAD(P)-binding" evidence="3">
    <location>
        <begin position="7"/>
        <end position="285"/>
    </location>
</feature>
<dbReference type="Gene3D" id="3.50.50.60">
    <property type="entry name" value="FAD/NAD(P)-binding domain"/>
    <property type="match status" value="2"/>
</dbReference>
<dbReference type="InterPro" id="IPR036188">
    <property type="entry name" value="FAD/NAD-bd_sf"/>
</dbReference>
<dbReference type="RefSeq" id="WP_109414288.1">
    <property type="nucleotide sequence ID" value="NZ_QEAS01000002.1"/>
</dbReference>
<evidence type="ECO:0000259" key="3">
    <source>
        <dbReference type="Pfam" id="PF07992"/>
    </source>
</evidence>
<dbReference type="EMBL" id="QEAS01000002">
    <property type="protein sequence ID" value="PWG82011.1"/>
    <property type="molecule type" value="Genomic_DNA"/>
</dbReference>
<organism evidence="4 5">
    <name type="scientific">Pararcticibacter amylolyticus</name>
    <dbReference type="NCBI Taxonomy" id="2173175"/>
    <lineage>
        <taxon>Bacteria</taxon>
        <taxon>Pseudomonadati</taxon>
        <taxon>Bacteroidota</taxon>
        <taxon>Sphingobacteriia</taxon>
        <taxon>Sphingobacteriales</taxon>
        <taxon>Sphingobacteriaceae</taxon>
        <taxon>Pararcticibacter</taxon>
    </lineage>
</organism>
<name>A0A2U2PKT2_9SPHI</name>
<keyword evidence="1" id="KW-0285">Flavoprotein</keyword>
<protein>
    <submittedName>
        <fullName evidence="4">Pyridine nucleotide-disulfide oxidoreductase</fullName>
    </submittedName>
</protein>
<dbReference type="OrthoDB" id="9806179at2"/>
<dbReference type="PRINTS" id="PR00368">
    <property type="entry name" value="FADPNR"/>
</dbReference>
<dbReference type="SUPFAM" id="SSF51905">
    <property type="entry name" value="FAD/NAD(P)-binding domain"/>
    <property type="match status" value="1"/>
</dbReference>
<comment type="caution">
    <text evidence="4">The sequence shown here is derived from an EMBL/GenBank/DDBJ whole genome shotgun (WGS) entry which is preliminary data.</text>
</comment>
<proteinExistence type="predicted"/>
<evidence type="ECO:0000313" key="5">
    <source>
        <dbReference type="Proteomes" id="UP000245647"/>
    </source>
</evidence>
<evidence type="ECO:0000313" key="4">
    <source>
        <dbReference type="EMBL" id="PWG82011.1"/>
    </source>
</evidence>
<accession>A0A2U2PKT2</accession>
<dbReference type="Pfam" id="PF07992">
    <property type="entry name" value="Pyr_redox_2"/>
    <property type="match status" value="1"/>
</dbReference>
<dbReference type="PANTHER" id="PTHR48105">
    <property type="entry name" value="THIOREDOXIN REDUCTASE 1-RELATED-RELATED"/>
    <property type="match status" value="1"/>
</dbReference>
<dbReference type="PRINTS" id="PR00469">
    <property type="entry name" value="PNDRDTASEII"/>
</dbReference>
<dbReference type="AlphaFoldDB" id="A0A2U2PKT2"/>
<sequence>MKNQSFEVIIVGGSYSGLAAAMSLGRSLRNTLVIDSGEPCNRFTPHSQNFLTQDGRAPGEIAAIARNQVLKYNTVKFLDDLVVSGMPRAGGFQIETWSGKVFQTQKLVFATGVRDIFPDLEGFEDCWGKSIIHCPYCHGYEFRGQKTAIWVNAENSGHLVPLVRNLTRQVTVLTNGDIQLSNEELTKFKKHGVKVVEKRITGISHKDGQLKSIAFEDSQKHDFDAMYAGLRFEQHCPVPAAMGCELTDKGHIKTDMFFKTSIEGVYACGDNVSPLRSVTNAVANGSFAGANINRELAVMAFQG</sequence>
<dbReference type="GO" id="GO:0016491">
    <property type="term" value="F:oxidoreductase activity"/>
    <property type="evidence" value="ECO:0007669"/>
    <property type="project" value="UniProtKB-KW"/>
</dbReference>